<dbReference type="InterPro" id="IPR018929">
    <property type="entry name" value="DUF2510"/>
</dbReference>
<dbReference type="Proteomes" id="UP001157069">
    <property type="component" value="Unassembled WGS sequence"/>
</dbReference>
<feature type="domain" description="DUF2510" evidence="2">
    <location>
        <begin position="4"/>
        <end position="35"/>
    </location>
</feature>
<comment type="caution">
    <text evidence="3">The sequence shown here is derived from an EMBL/GenBank/DDBJ whole genome shotgun (WGS) entry which is preliminary data.</text>
</comment>
<reference evidence="4" key="1">
    <citation type="journal article" date="2019" name="Int. J. Syst. Evol. Microbiol.">
        <title>The Global Catalogue of Microorganisms (GCM) 10K type strain sequencing project: providing services to taxonomists for standard genome sequencing and annotation.</title>
        <authorList>
            <consortium name="The Broad Institute Genomics Platform"/>
            <consortium name="The Broad Institute Genome Sequencing Center for Infectious Disease"/>
            <person name="Wu L."/>
            <person name="Ma J."/>
        </authorList>
    </citation>
    <scope>NUCLEOTIDE SEQUENCE [LARGE SCALE GENOMIC DNA]</scope>
    <source>
        <strain evidence="4">NBRC 108755</strain>
    </source>
</reference>
<feature type="transmembrane region" description="Helical" evidence="1">
    <location>
        <begin position="93"/>
        <end position="113"/>
    </location>
</feature>
<sequence>MDEGWYPDPEREGMERWWDGLAWAEFRRHAVSPAARRVVEREPLVHRPDDATRALSVIVGSPVWVGGLYWLVSMMSVPLLLRMPEAQRPLVKLGFLAVMLLVLTAVAVFDARALRERGFASVPSPLWSLATPIAYLARRARVDGADRGPLLIHLVLLGVSFFGILLGIALGIGHLAM</sequence>
<evidence type="ECO:0000313" key="3">
    <source>
        <dbReference type="EMBL" id="GMA91089.1"/>
    </source>
</evidence>
<protein>
    <recommendedName>
        <fullName evidence="2">DUF2510 domain-containing protein</fullName>
    </recommendedName>
</protein>
<keyword evidence="1" id="KW-1133">Transmembrane helix</keyword>
<keyword evidence="1" id="KW-0812">Transmembrane</keyword>
<proteinExistence type="predicted"/>
<evidence type="ECO:0000259" key="2">
    <source>
        <dbReference type="Pfam" id="PF10708"/>
    </source>
</evidence>
<keyword evidence="1" id="KW-0472">Membrane</keyword>
<keyword evidence="4" id="KW-1185">Reference proteome</keyword>
<gene>
    <name evidence="3" type="ORF">GCM10025869_16180</name>
</gene>
<accession>A0ABQ6JUY6</accession>
<dbReference type="RefSeq" id="WP_284299239.1">
    <property type="nucleotide sequence ID" value="NZ_BSVA01000001.1"/>
</dbReference>
<feature type="transmembrane region" description="Helical" evidence="1">
    <location>
        <begin position="150"/>
        <end position="176"/>
    </location>
</feature>
<feature type="transmembrane region" description="Helical" evidence="1">
    <location>
        <begin position="119"/>
        <end position="138"/>
    </location>
</feature>
<organism evidence="3 4">
    <name type="scientific">Homoserinibacter gongjuensis</name>
    <dbReference type="NCBI Taxonomy" id="1162968"/>
    <lineage>
        <taxon>Bacteria</taxon>
        <taxon>Bacillati</taxon>
        <taxon>Actinomycetota</taxon>
        <taxon>Actinomycetes</taxon>
        <taxon>Micrococcales</taxon>
        <taxon>Microbacteriaceae</taxon>
        <taxon>Homoserinibacter</taxon>
    </lineage>
</organism>
<name>A0ABQ6JUY6_9MICO</name>
<evidence type="ECO:0000256" key="1">
    <source>
        <dbReference type="SAM" id="Phobius"/>
    </source>
</evidence>
<dbReference type="EMBL" id="BSVA01000001">
    <property type="protein sequence ID" value="GMA91089.1"/>
    <property type="molecule type" value="Genomic_DNA"/>
</dbReference>
<evidence type="ECO:0000313" key="4">
    <source>
        <dbReference type="Proteomes" id="UP001157069"/>
    </source>
</evidence>
<dbReference type="Pfam" id="PF10708">
    <property type="entry name" value="DUF2510"/>
    <property type="match status" value="1"/>
</dbReference>
<feature type="transmembrane region" description="Helical" evidence="1">
    <location>
        <begin position="63"/>
        <end position="81"/>
    </location>
</feature>